<evidence type="ECO:0000313" key="7">
    <source>
        <dbReference type="EMBL" id="MBB3703217.1"/>
    </source>
</evidence>
<dbReference type="Proteomes" id="UP000541425">
    <property type="component" value="Unassembled WGS sequence"/>
</dbReference>
<evidence type="ECO:0000256" key="1">
    <source>
        <dbReference type="ARBA" id="ARBA00004167"/>
    </source>
</evidence>
<name>A0A7W5UP46_9BACT</name>
<keyword evidence="2 5" id="KW-0812">Transmembrane</keyword>
<protein>
    <recommendedName>
        <fullName evidence="6">Translocation and assembly module TamB C-terminal domain-containing protein</fullName>
    </recommendedName>
</protein>
<feature type="transmembrane region" description="Helical" evidence="5">
    <location>
        <begin position="39"/>
        <end position="62"/>
    </location>
</feature>
<dbReference type="Pfam" id="PF04357">
    <property type="entry name" value="TamB"/>
    <property type="match status" value="1"/>
</dbReference>
<feature type="domain" description="Translocation and assembly module TamB C-terminal" evidence="6">
    <location>
        <begin position="1030"/>
        <end position="1478"/>
    </location>
</feature>
<comment type="subcellular location">
    <subcellularLocation>
        <location evidence="1">Membrane</location>
        <topology evidence="1">Single-pass membrane protein</topology>
    </subcellularLocation>
</comment>
<dbReference type="InterPro" id="IPR007452">
    <property type="entry name" value="TamB_C"/>
</dbReference>
<evidence type="ECO:0000256" key="4">
    <source>
        <dbReference type="ARBA" id="ARBA00023136"/>
    </source>
</evidence>
<keyword evidence="4 5" id="KW-0472">Membrane</keyword>
<accession>A0A7W5UP46</accession>
<evidence type="ECO:0000259" key="6">
    <source>
        <dbReference type="Pfam" id="PF04357"/>
    </source>
</evidence>
<evidence type="ECO:0000256" key="3">
    <source>
        <dbReference type="ARBA" id="ARBA00022989"/>
    </source>
</evidence>
<comment type="caution">
    <text evidence="7">The sequence shown here is derived from an EMBL/GenBank/DDBJ whole genome shotgun (WGS) entry which is preliminary data.</text>
</comment>
<keyword evidence="3 5" id="KW-1133">Transmembrane helix</keyword>
<evidence type="ECO:0000256" key="5">
    <source>
        <dbReference type="SAM" id="Phobius"/>
    </source>
</evidence>
<dbReference type="GO" id="GO:0009306">
    <property type="term" value="P:protein secretion"/>
    <property type="evidence" value="ECO:0007669"/>
    <property type="project" value="InterPro"/>
</dbReference>
<dbReference type="PANTHER" id="PTHR30441:SF4">
    <property type="entry name" value="PROTEIN ASMA"/>
    <property type="match status" value="1"/>
</dbReference>
<evidence type="ECO:0000256" key="2">
    <source>
        <dbReference type="ARBA" id="ARBA00022692"/>
    </source>
</evidence>
<sequence>MRLLGKKGTRKELASINVSCNFRNFALQIFEAIKSLGKIIQWVVGIVLSLYLLILFVINFSLTQRIIANGIQEALSEKLHTTVTIGGINIGLFNRVIIKDLKIKDQSQHPLLGCELATAKIEIKPLLWGEISLRTISLLDANIQLYKKTANSPTNFQFIIDALKSKEEKKEAALNLRINSIILRRVNLTWNEWHKAQTPGKINFSHLSVRDISSNISLKRLTPDSINLRVRALAFEERSGLDVEKLTLRLVANHHKAVLTNFDLRLSNSFINQSRIIFTYDDSSTQTLGHTLTCRGIIDQAQLSTEDFAFALPVLKDLKETFSLSTDYSVNNNRLKFNNIRIKNQNKNLTLLASVALNRTKGEINNLALNIRQFSLTQFLGEKLFTHFSHKQMPAILTRIGNVEYSGIARIKFGESYLAKGLLKTSIGNFNEELAYKGKRLSGNIEGKDFALAEMIGKKELPSQITFKLKGEMLLDKQTPEANANINLEKFEYNNYLYHGVASQLKLAKQHFAVNLKSTDPNALLGANIEGNLEKLIPQNIRVIADIHKLTPSALHLTQHFGKASFSTSLKGTLKDMDFKNPVAQLQIRNFNMFNTDSAYQCQQLNISTTTQSLHLRSDFADADIQGPMDLQRVKRCVLHILSKSVQGLKKPTVKGKEDKWAFNVQIKKTDIFRRLLNIRVYTSSITTLRGYINQEGNATSVVFDTKDISYNELKLKYISLYFNSKEEYSELLLQAKKTFGETDIQMVIDGKTEMGKVLTNVYWDENRNHEIGGSLKFTTKFSNEGKLINIDIHPTNFHIGDSIWDIDKGQLAYMQKSLDIRVFSIRHADQKLNIFGKLSSSPKDSICAELEKIDVAYIMNLVDFHAVDFTGKASGTASLSHGQRGNQLSADLHIPDFYLNDGPLGDLHLLGSFDFPNEQINLDGDIVDGDTARTKVKGYVNLHQKQLQLDINSQKTNLVFLNRYISGIFDNFQGRGTGYCRIFGPLKDLDFEGDVDAWAKAKIQATGGSYLISNGHVTIQPGIFSFHNFTISDEKGGNGTVNGTLQHTHLKDLRYNFDIEAKQLHVFNLPPNIDLPFYATAYGTGHVALKGFPNNLQIDLNMRPERGTVFTYMVNSPDNFTNVPFIRFGTHKDSTHSFPFLSFEKQEPTKILKDSTESSSTNIRMNMLFDVTPDATIKVIMNEKTSDAITTHGSGPIRVNYYNKGSFNMYGTYTIESGTYKMSIQNIIRKDFSFTQGSKIIFNGAPYQGDLNMQAVYAINSASLADLNIGRNFSTNTTRVNCLLNFRGKVQKPEVNFDLDLPNVNEDEKQMVRRLIATEEDMNMQIIYLLGVGRFYAPNHSQIATNSNETQTGAAMKSFLSSTLSNQFNSIISNVMNTSNWTFGANLSTGSLGTNTMEVEGLLSGRLLNNRLLINGNFGYRDNTYNTTNFVGDFNVQYFLTKRGSLSLKAYSETNDRYFTQSTLTTQGIGILLKRDFNNMGELFRWLKPSRSSQKKKR</sequence>
<dbReference type="GO" id="GO:0005886">
    <property type="term" value="C:plasma membrane"/>
    <property type="evidence" value="ECO:0007669"/>
    <property type="project" value="InterPro"/>
</dbReference>
<evidence type="ECO:0000313" key="8">
    <source>
        <dbReference type="Proteomes" id="UP000541425"/>
    </source>
</evidence>
<organism evidence="7 8">
    <name type="scientific">Alloprevotella rava</name>
    <dbReference type="NCBI Taxonomy" id="671218"/>
    <lineage>
        <taxon>Bacteria</taxon>
        <taxon>Pseudomonadati</taxon>
        <taxon>Bacteroidota</taxon>
        <taxon>Bacteroidia</taxon>
        <taxon>Bacteroidales</taxon>
        <taxon>Prevotellaceae</taxon>
        <taxon>Alloprevotella</taxon>
    </lineage>
</organism>
<dbReference type="PANTHER" id="PTHR30441">
    <property type="entry name" value="DUF748 DOMAIN-CONTAINING PROTEIN"/>
    <property type="match status" value="1"/>
</dbReference>
<dbReference type="RefSeq" id="WP_183697359.1">
    <property type="nucleotide sequence ID" value="NZ_JACICA010000009.1"/>
</dbReference>
<reference evidence="7 8" key="1">
    <citation type="submission" date="2020-08" db="EMBL/GenBank/DDBJ databases">
        <title>Genomic Encyclopedia of Type Strains, Phase IV (KMG-IV): sequencing the most valuable type-strain genomes for metagenomic binning, comparative biology and taxonomic classification.</title>
        <authorList>
            <person name="Goeker M."/>
        </authorList>
    </citation>
    <scope>NUCLEOTIDE SEQUENCE [LARGE SCALE GENOMIC DNA]</scope>
    <source>
        <strain evidence="7 8">DSM 22548</strain>
    </source>
</reference>
<dbReference type="InterPro" id="IPR052894">
    <property type="entry name" value="AsmA-related"/>
</dbReference>
<dbReference type="EMBL" id="JACICA010000009">
    <property type="protein sequence ID" value="MBB3703217.1"/>
    <property type="molecule type" value="Genomic_DNA"/>
</dbReference>
<proteinExistence type="predicted"/>
<dbReference type="GO" id="GO:0090313">
    <property type="term" value="P:regulation of protein targeting to membrane"/>
    <property type="evidence" value="ECO:0007669"/>
    <property type="project" value="TreeGrafter"/>
</dbReference>
<gene>
    <name evidence="7" type="ORF">FHS60_001697</name>
</gene>